<keyword evidence="3" id="KW-0804">Transcription</keyword>
<sequence length="284" mass="33543">MLVHNLYKPFEIEYLEIETCPVNEHRHTFFELIYTFFGKGVQHVNQQTLNYYPDNMFLLFPQDVQHFICTEKTGFLFIRFNEVYLTSQKPRDDRGGLGDWAAKMEYIFHNTPHLPGCILREQADKPLVRALLEAIRRESAEDRSLHREVLQQLINTLLTIVARNISLLGQEERQGRGQDLVGYIHQHIYDPERLKAGALAAHFHISLNYISEYFKKQTGESLQQYITRYKLKLVETRLQYSDLRINEIVSELGFTDESHLNRLFKKYRGMSPSAFRRQIHEHAI</sequence>
<keyword evidence="1" id="KW-0805">Transcription regulation</keyword>
<dbReference type="InterPro" id="IPR018060">
    <property type="entry name" value="HTH_AraC"/>
</dbReference>
<evidence type="ECO:0000256" key="3">
    <source>
        <dbReference type="ARBA" id="ARBA00023163"/>
    </source>
</evidence>
<dbReference type="RefSeq" id="WP_133996196.1">
    <property type="nucleotide sequence ID" value="NZ_SODV01000002.1"/>
</dbReference>
<dbReference type="SUPFAM" id="SSF46689">
    <property type="entry name" value="Homeodomain-like"/>
    <property type="match status" value="1"/>
</dbReference>
<dbReference type="Gene3D" id="1.10.10.60">
    <property type="entry name" value="Homeodomain-like"/>
    <property type="match status" value="2"/>
</dbReference>
<dbReference type="Pfam" id="PF12833">
    <property type="entry name" value="HTH_18"/>
    <property type="match status" value="1"/>
</dbReference>
<dbReference type="GO" id="GO:0043565">
    <property type="term" value="F:sequence-specific DNA binding"/>
    <property type="evidence" value="ECO:0007669"/>
    <property type="project" value="InterPro"/>
</dbReference>
<dbReference type="AlphaFoldDB" id="A0A4R8DFQ3"/>
<evidence type="ECO:0000256" key="1">
    <source>
        <dbReference type="ARBA" id="ARBA00023015"/>
    </source>
</evidence>
<comment type="caution">
    <text evidence="5">The sequence shown here is derived from an EMBL/GenBank/DDBJ whole genome shotgun (WGS) entry which is preliminary data.</text>
</comment>
<name>A0A4R8DFQ3_9BACT</name>
<dbReference type="GO" id="GO:0003700">
    <property type="term" value="F:DNA-binding transcription factor activity"/>
    <property type="evidence" value="ECO:0007669"/>
    <property type="project" value="InterPro"/>
</dbReference>
<organism evidence="5 6">
    <name type="scientific">Dinghuibacter silviterrae</name>
    <dbReference type="NCBI Taxonomy" id="1539049"/>
    <lineage>
        <taxon>Bacteria</taxon>
        <taxon>Pseudomonadati</taxon>
        <taxon>Bacteroidota</taxon>
        <taxon>Chitinophagia</taxon>
        <taxon>Chitinophagales</taxon>
        <taxon>Chitinophagaceae</taxon>
        <taxon>Dinghuibacter</taxon>
    </lineage>
</organism>
<dbReference type="SUPFAM" id="SSF51215">
    <property type="entry name" value="Regulatory protein AraC"/>
    <property type="match status" value="1"/>
</dbReference>
<proteinExistence type="predicted"/>
<dbReference type="OrthoDB" id="636258at2"/>
<evidence type="ECO:0000313" key="5">
    <source>
        <dbReference type="EMBL" id="TDW96168.1"/>
    </source>
</evidence>
<dbReference type="InterPro" id="IPR009057">
    <property type="entry name" value="Homeodomain-like_sf"/>
</dbReference>
<dbReference type="InterPro" id="IPR037923">
    <property type="entry name" value="HTH-like"/>
</dbReference>
<keyword evidence="6" id="KW-1185">Reference proteome</keyword>
<gene>
    <name evidence="5" type="ORF">EDB95_3991</name>
</gene>
<dbReference type="PANTHER" id="PTHR43280:SF28">
    <property type="entry name" value="HTH-TYPE TRANSCRIPTIONAL ACTIVATOR RHAS"/>
    <property type="match status" value="1"/>
</dbReference>
<dbReference type="Proteomes" id="UP000294498">
    <property type="component" value="Unassembled WGS sequence"/>
</dbReference>
<evidence type="ECO:0000313" key="6">
    <source>
        <dbReference type="Proteomes" id="UP000294498"/>
    </source>
</evidence>
<feature type="domain" description="HTH araC/xylS-type" evidence="4">
    <location>
        <begin position="178"/>
        <end position="278"/>
    </location>
</feature>
<dbReference type="PROSITE" id="PS01124">
    <property type="entry name" value="HTH_ARAC_FAMILY_2"/>
    <property type="match status" value="1"/>
</dbReference>
<dbReference type="PANTHER" id="PTHR43280">
    <property type="entry name" value="ARAC-FAMILY TRANSCRIPTIONAL REGULATOR"/>
    <property type="match status" value="1"/>
</dbReference>
<dbReference type="EMBL" id="SODV01000002">
    <property type="protein sequence ID" value="TDW96168.1"/>
    <property type="molecule type" value="Genomic_DNA"/>
</dbReference>
<keyword evidence="2" id="KW-0238">DNA-binding</keyword>
<protein>
    <submittedName>
        <fullName evidence="5">Helix-turn-helix protein</fullName>
    </submittedName>
</protein>
<accession>A0A4R8DFQ3</accession>
<evidence type="ECO:0000259" key="4">
    <source>
        <dbReference type="PROSITE" id="PS01124"/>
    </source>
</evidence>
<evidence type="ECO:0000256" key="2">
    <source>
        <dbReference type="ARBA" id="ARBA00023125"/>
    </source>
</evidence>
<dbReference type="SMART" id="SM00342">
    <property type="entry name" value="HTH_ARAC"/>
    <property type="match status" value="1"/>
</dbReference>
<reference evidence="5 6" key="1">
    <citation type="submission" date="2019-03" db="EMBL/GenBank/DDBJ databases">
        <title>Genomic Encyclopedia of Type Strains, Phase IV (KMG-IV): sequencing the most valuable type-strain genomes for metagenomic binning, comparative biology and taxonomic classification.</title>
        <authorList>
            <person name="Goeker M."/>
        </authorList>
    </citation>
    <scope>NUCLEOTIDE SEQUENCE [LARGE SCALE GENOMIC DNA]</scope>
    <source>
        <strain evidence="5 6">DSM 100059</strain>
    </source>
</reference>